<dbReference type="HOGENOM" id="CLU_1804545_0_0_6"/>
<accession>B0KSX1</accession>
<gene>
    <name evidence="2" type="ordered locus">PputGB1_4169</name>
</gene>
<evidence type="ECO:0000256" key="1">
    <source>
        <dbReference type="SAM" id="MobiDB-lite"/>
    </source>
</evidence>
<organism evidence="2 3">
    <name type="scientific">Pseudomonas putida (strain GB-1)</name>
    <dbReference type="NCBI Taxonomy" id="76869"/>
    <lineage>
        <taxon>Bacteria</taxon>
        <taxon>Pseudomonadati</taxon>
        <taxon>Pseudomonadota</taxon>
        <taxon>Gammaproteobacteria</taxon>
        <taxon>Pseudomonadales</taxon>
        <taxon>Pseudomonadaceae</taxon>
        <taxon>Pseudomonas</taxon>
    </lineage>
</organism>
<evidence type="ECO:0000313" key="2">
    <source>
        <dbReference type="EMBL" id="ABZ00058.1"/>
    </source>
</evidence>
<dbReference type="KEGG" id="ppg:PputGB1_4169"/>
<evidence type="ECO:0008006" key="4">
    <source>
        <dbReference type="Google" id="ProtNLM"/>
    </source>
</evidence>
<sequence length="143" mass="15029">MDNGVSTVSGRAKSRDVRSDAQMPAPILNEQGFYFDLQTWVIDSTAVRAARASFGVGKKGADEPAIYALGRSCGGLTTKIHMLCDANGAALRLLLSGCQASSISDTHSFQAASATSLFVQSPTSINLLSALRSLTATRDKADM</sequence>
<dbReference type="EMBL" id="CP000926">
    <property type="protein sequence ID" value="ABZ00058.1"/>
    <property type="molecule type" value="Genomic_DNA"/>
</dbReference>
<feature type="region of interest" description="Disordered" evidence="1">
    <location>
        <begin position="1"/>
        <end position="20"/>
    </location>
</feature>
<name>B0KSX1_PSEPG</name>
<evidence type="ECO:0000313" key="3">
    <source>
        <dbReference type="Proteomes" id="UP000002157"/>
    </source>
</evidence>
<proteinExistence type="predicted"/>
<dbReference type="AlphaFoldDB" id="B0KSX1"/>
<protein>
    <recommendedName>
        <fullName evidence="4">Transposase</fullName>
    </recommendedName>
</protein>
<reference evidence="2 3" key="1">
    <citation type="submission" date="2008-01" db="EMBL/GenBank/DDBJ databases">
        <title>Complete sequence of Pseudomonas putida GB-1.</title>
        <authorList>
            <consortium name="US DOE Joint Genome Institute"/>
            <person name="Copeland A."/>
            <person name="Lucas S."/>
            <person name="Lapidus A."/>
            <person name="Barry K."/>
            <person name="Glavina del Rio T."/>
            <person name="Dalin E."/>
            <person name="Tice H."/>
            <person name="Pitluck S."/>
            <person name="Bruce D."/>
            <person name="Goodwin L."/>
            <person name="Chertkov O."/>
            <person name="Brettin T."/>
            <person name="Detter J.C."/>
            <person name="Han C."/>
            <person name="Kuske C.R."/>
            <person name="Schmutz J."/>
            <person name="Larimer F."/>
            <person name="Land M."/>
            <person name="Hauser L."/>
            <person name="Kyrpides N."/>
            <person name="Kim E."/>
            <person name="McCarthy J.K."/>
            <person name="Richardson P."/>
        </authorList>
    </citation>
    <scope>NUCLEOTIDE SEQUENCE [LARGE SCALE GENOMIC DNA]</scope>
    <source>
        <strain evidence="2 3">GB-1</strain>
    </source>
</reference>
<dbReference type="Proteomes" id="UP000002157">
    <property type="component" value="Chromosome"/>
</dbReference>